<evidence type="ECO:0000256" key="5">
    <source>
        <dbReference type="ARBA" id="ARBA00022989"/>
    </source>
</evidence>
<keyword evidence="5 7" id="KW-1133">Transmembrane helix</keyword>
<keyword evidence="10" id="KW-1185">Reference proteome</keyword>
<proteinExistence type="predicted"/>
<evidence type="ECO:0000256" key="6">
    <source>
        <dbReference type="ARBA" id="ARBA00023136"/>
    </source>
</evidence>
<dbReference type="PANTHER" id="PTHR14969">
    <property type="entry name" value="SPHINGOSINE-1-PHOSPHATE PHOSPHOHYDROLASE"/>
    <property type="match status" value="1"/>
</dbReference>
<dbReference type="PANTHER" id="PTHR14969:SF62">
    <property type="entry name" value="DECAPRENYLPHOSPHORYL-5-PHOSPHORIBOSE PHOSPHATASE RV3807C-RELATED"/>
    <property type="match status" value="1"/>
</dbReference>
<reference evidence="9 10" key="1">
    <citation type="submission" date="2023-06" db="EMBL/GenBank/DDBJ databases">
        <title>Rock-solubilizing bacteria, Microbacterium invictum, promotes re-establishment of vegetation in rocky wasteland by accelerating rock bio-weathering and reshaping soil bacterial community.</title>
        <authorList>
            <person name="Liu C."/>
        </authorList>
    </citation>
    <scope>NUCLEOTIDE SEQUENCE [LARGE SCALE GENOMIC DNA]</scope>
    <source>
        <strain evidence="9 10">X-18</strain>
    </source>
</reference>
<keyword evidence="4" id="KW-0378">Hydrolase</keyword>
<gene>
    <name evidence="9" type="ORF">T9R20_05405</name>
</gene>
<feature type="domain" description="Phosphatidic acid phosphatase type 2/haloperoxidase" evidence="8">
    <location>
        <begin position="99"/>
        <end position="201"/>
    </location>
</feature>
<evidence type="ECO:0000256" key="1">
    <source>
        <dbReference type="ARBA" id="ARBA00004651"/>
    </source>
</evidence>
<evidence type="ECO:0000313" key="9">
    <source>
        <dbReference type="EMBL" id="WQB71399.1"/>
    </source>
</evidence>
<evidence type="ECO:0000256" key="4">
    <source>
        <dbReference type="ARBA" id="ARBA00022801"/>
    </source>
</evidence>
<dbReference type="RefSeq" id="WP_322411515.1">
    <property type="nucleotide sequence ID" value="NZ_CP139779.1"/>
</dbReference>
<feature type="transmembrane region" description="Helical" evidence="7">
    <location>
        <begin position="186"/>
        <end position="206"/>
    </location>
</feature>
<dbReference type="Proteomes" id="UP001324533">
    <property type="component" value="Chromosome"/>
</dbReference>
<dbReference type="SMART" id="SM00014">
    <property type="entry name" value="acidPPc"/>
    <property type="match status" value="1"/>
</dbReference>
<sequence>MDTATSPVPDRRAWLVPLVAGLVLVALAVGLGAWIFARGNDPFDVDAEWNILLAGWSSPIVTGFSQFMNVVGAGWFSIAVVPLVGALLLILFRRPWGALFLVVSLAASAASVQVMKQTFGRARPEDIVVISDYGSFPSGHAGNAATVAAIAIVLFPRLWVGIVGAVWVLLMAFSRTYLHAHWLSDTLGGALIGSGVTLLLAAAFAVPLAKERQRRTDAAARPASLG</sequence>
<keyword evidence="3 7" id="KW-0812">Transmembrane</keyword>
<feature type="transmembrane region" description="Helical" evidence="7">
    <location>
        <begin position="14"/>
        <end position="37"/>
    </location>
</feature>
<evidence type="ECO:0000256" key="3">
    <source>
        <dbReference type="ARBA" id="ARBA00022692"/>
    </source>
</evidence>
<dbReference type="SUPFAM" id="SSF48317">
    <property type="entry name" value="Acid phosphatase/Vanadium-dependent haloperoxidase"/>
    <property type="match status" value="1"/>
</dbReference>
<dbReference type="InterPro" id="IPR036938">
    <property type="entry name" value="PAP2/HPO_sf"/>
</dbReference>
<evidence type="ECO:0000256" key="2">
    <source>
        <dbReference type="ARBA" id="ARBA00022475"/>
    </source>
</evidence>
<keyword evidence="2" id="KW-1003">Cell membrane</keyword>
<comment type="subcellular location">
    <subcellularLocation>
        <location evidence="1">Cell membrane</location>
        <topology evidence="1">Multi-pass membrane protein</topology>
    </subcellularLocation>
</comment>
<evidence type="ECO:0000256" key="7">
    <source>
        <dbReference type="SAM" id="Phobius"/>
    </source>
</evidence>
<dbReference type="Pfam" id="PF01569">
    <property type="entry name" value="PAP2"/>
    <property type="match status" value="1"/>
</dbReference>
<accession>A0ABZ0VD45</accession>
<evidence type="ECO:0000313" key="10">
    <source>
        <dbReference type="Proteomes" id="UP001324533"/>
    </source>
</evidence>
<feature type="transmembrane region" description="Helical" evidence="7">
    <location>
        <begin position="73"/>
        <end position="91"/>
    </location>
</feature>
<dbReference type="InterPro" id="IPR000326">
    <property type="entry name" value="PAP2/HPO"/>
</dbReference>
<keyword evidence="6 7" id="KW-0472">Membrane</keyword>
<evidence type="ECO:0000259" key="8">
    <source>
        <dbReference type="SMART" id="SM00014"/>
    </source>
</evidence>
<dbReference type="Gene3D" id="1.20.144.10">
    <property type="entry name" value="Phosphatidic acid phosphatase type 2/haloperoxidase"/>
    <property type="match status" value="2"/>
</dbReference>
<dbReference type="EMBL" id="CP139779">
    <property type="protein sequence ID" value="WQB71399.1"/>
    <property type="molecule type" value="Genomic_DNA"/>
</dbReference>
<name>A0ABZ0VD45_9MICO</name>
<dbReference type="CDD" id="cd03392">
    <property type="entry name" value="PAP2_like_2"/>
    <property type="match status" value="1"/>
</dbReference>
<protein>
    <submittedName>
        <fullName evidence="9">Phosphatase PAP2 family protein</fullName>
    </submittedName>
</protein>
<organism evidence="9 10">
    <name type="scientific">Microbacterium invictum</name>
    <dbReference type="NCBI Taxonomy" id="515415"/>
    <lineage>
        <taxon>Bacteria</taxon>
        <taxon>Bacillati</taxon>
        <taxon>Actinomycetota</taxon>
        <taxon>Actinomycetes</taxon>
        <taxon>Micrococcales</taxon>
        <taxon>Microbacteriaceae</taxon>
        <taxon>Microbacterium</taxon>
    </lineage>
</organism>